<feature type="transmembrane region" description="Helical" evidence="10">
    <location>
        <begin position="108"/>
        <end position="125"/>
    </location>
</feature>
<feature type="transmembrane region" description="Helical" evidence="10">
    <location>
        <begin position="233"/>
        <end position="253"/>
    </location>
</feature>
<dbReference type="EC" id="3.4.23.43" evidence="9"/>
<dbReference type="PRINTS" id="PR00864">
    <property type="entry name" value="PREPILNPTASE"/>
</dbReference>
<dbReference type="Pfam" id="PF06750">
    <property type="entry name" value="A24_N_bact"/>
    <property type="match status" value="1"/>
</dbReference>
<dbReference type="InterPro" id="IPR050882">
    <property type="entry name" value="Prepilin_peptidase/N-MTase"/>
</dbReference>
<comment type="subcellular location">
    <subcellularLocation>
        <location evidence="1">Cell inner membrane</location>
        <topology evidence="1">Multi-pass membrane protein</topology>
    </subcellularLocation>
    <subcellularLocation>
        <location evidence="9">Cell membrane</location>
        <topology evidence="9">Multi-pass membrane protein</topology>
    </subcellularLocation>
</comment>
<evidence type="ECO:0000256" key="3">
    <source>
        <dbReference type="ARBA" id="ARBA00022475"/>
    </source>
</evidence>
<protein>
    <recommendedName>
        <fullName evidence="9">Prepilin leader peptidase/N-methyltransferase</fullName>
        <ecNumber evidence="9">2.1.1.-</ecNumber>
        <ecNumber evidence="9">3.4.23.43</ecNumber>
    </recommendedName>
</protein>
<feature type="domain" description="Prepilin peptidase A24 N-terminal" evidence="12">
    <location>
        <begin position="14"/>
        <end position="102"/>
    </location>
</feature>
<feature type="transmembrane region" description="Helical" evidence="10">
    <location>
        <begin position="80"/>
        <end position="102"/>
    </location>
</feature>
<feature type="domain" description="Prepilin type IV endopeptidase peptidase" evidence="11">
    <location>
        <begin position="114"/>
        <end position="216"/>
    </location>
</feature>
<evidence type="ECO:0000256" key="8">
    <source>
        <dbReference type="RuleBase" id="RU003793"/>
    </source>
</evidence>
<proteinExistence type="inferred from homology"/>
<evidence type="ECO:0000256" key="9">
    <source>
        <dbReference type="RuleBase" id="RU003794"/>
    </source>
</evidence>
<evidence type="ECO:0000256" key="6">
    <source>
        <dbReference type="ARBA" id="ARBA00022989"/>
    </source>
</evidence>
<feature type="transmembrane region" description="Helical" evidence="10">
    <location>
        <begin position="6"/>
        <end position="26"/>
    </location>
</feature>
<dbReference type="InterPro" id="IPR010627">
    <property type="entry name" value="Prepilin_pept_A24_N"/>
</dbReference>
<sequence>MTLILIQLAALAGGGALGSFLSLACARFTPALSPTRWCAALCFPGSHCPHCRQPLLWRDTLPLISWAALKGRCRFCSYSFGAESVVMEWLVASLSLLVLLSFDSLTDALFILTAASLLMMVALIDRRHLCIPDPLNYLLLWLGLIHATLTGTETAAIWGALSGYSALWLLAQGYRLVRGYEGLGYGDIKLFAALGACCGWQGLPWIALGATLLALAGVLMLQLRGRAQGVSPLPFGPFLAIAGWVTLVLQTRFTLL</sequence>
<evidence type="ECO:0000256" key="5">
    <source>
        <dbReference type="ARBA" id="ARBA00022692"/>
    </source>
</evidence>
<gene>
    <name evidence="13" type="ORF">FJW00_20260</name>
</gene>
<evidence type="ECO:0000259" key="11">
    <source>
        <dbReference type="Pfam" id="PF01478"/>
    </source>
</evidence>
<keyword evidence="9" id="KW-0808">Transferase</keyword>
<keyword evidence="4" id="KW-0997">Cell inner membrane</keyword>
<name>A0ABY2Z2F9_9GAMM</name>
<keyword evidence="5 9" id="KW-0812">Transmembrane</keyword>
<comment type="caution">
    <text evidence="13">The sequence shown here is derived from an EMBL/GenBank/DDBJ whole genome shotgun (WGS) entry which is preliminary data.</text>
</comment>
<evidence type="ECO:0000256" key="4">
    <source>
        <dbReference type="ARBA" id="ARBA00022519"/>
    </source>
</evidence>
<keyword evidence="9" id="KW-0489">Methyltransferase</keyword>
<keyword evidence="6 10" id="KW-1133">Transmembrane helix</keyword>
<evidence type="ECO:0000256" key="7">
    <source>
        <dbReference type="ARBA" id="ARBA00023136"/>
    </source>
</evidence>
<keyword evidence="9" id="KW-0511">Multifunctional enzyme</keyword>
<dbReference type="RefSeq" id="WP_140925505.1">
    <property type="nucleotide sequence ID" value="NZ_CP122311.1"/>
</dbReference>
<dbReference type="EMBL" id="VHIZ01000061">
    <property type="protein sequence ID" value="TPV21409.1"/>
    <property type="molecule type" value="Genomic_DNA"/>
</dbReference>
<comment type="catalytic activity">
    <reaction evidence="9">
        <text>Typically cleaves a -Gly-|-Phe- bond to release an N-terminal, basic peptide of 5-8 residues from type IV prepilin, and then N-methylates the new N-terminal amino group, the methyl donor being S-adenosyl-L-methionine.</text>
        <dbReference type="EC" id="3.4.23.43"/>
    </reaction>
</comment>
<keyword evidence="14" id="KW-1185">Reference proteome</keyword>
<dbReference type="EC" id="2.1.1.-" evidence="9"/>
<reference evidence="13 14" key="1">
    <citation type="submission" date="2019-06" db="EMBL/GenBank/DDBJ databases">
        <title>Taxogenomics and systematics of the genus Pantoea.</title>
        <authorList>
            <person name="Tambong J.T."/>
        </authorList>
    </citation>
    <scope>NUCLEOTIDE SEQUENCE [LARGE SCALE GENOMIC DNA]</scope>
    <source>
        <strain evidence="13 14">LMG 2558</strain>
    </source>
</reference>
<feature type="transmembrane region" description="Helical" evidence="10">
    <location>
        <begin position="137"/>
        <end position="161"/>
    </location>
</feature>
<evidence type="ECO:0000313" key="14">
    <source>
        <dbReference type="Proteomes" id="UP000316142"/>
    </source>
</evidence>
<dbReference type="Gene3D" id="1.20.120.1220">
    <property type="match status" value="1"/>
</dbReference>
<evidence type="ECO:0000256" key="1">
    <source>
        <dbReference type="ARBA" id="ARBA00004429"/>
    </source>
</evidence>
<feature type="transmembrane region" description="Helical" evidence="10">
    <location>
        <begin position="202"/>
        <end position="221"/>
    </location>
</feature>
<keyword evidence="9" id="KW-0645">Protease</keyword>
<comment type="similarity">
    <text evidence="2 8">Belongs to the peptidase A24 family.</text>
</comment>
<keyword evidence="9" id="KW-0378">Hydrolase</keyword>
<dbReference type="Pfam" id="PF01478">
    <property type="entry name" value="Peptidase_A24"/>
    <property type="match status" value="1"/>
</dbReference>
<organism evidence="13 14">
    <name type="scientific">Pantoea anthophila</name>
    <dbReference type="NCBI Taxonomy" id="470931"/>
    <lineage>
        <taxon>Bacteria</taxon>
        <taxon>Pseudomonadati</taxon>
        <taxon>Pseudomonadota</taxon>
        <taxon>Gammaproteobacteria</taxon>
        <taxon>Enterobacterales</taxon>
        <taxon>Erwiniaceae</taxon>
        <taxon>Pantoea</taxon>
    </lineage>
</organism>
<dbReference type="PANTHER" id="PTHR30487">
    <property type="entry name" value="TYPE 4 PREPILIN-LIKE PROTEINS LEADER PEPTIDE-PROCESSING ENZYME"/>
    <property type="match status" value="1"/>
</dbReference>
<dbReference type="InterPro" id="IPR000045">
    <property type="entry name" value="Prepilin_IV_endopep_pep"/>
</dbReference>
<accession>A0ABY2Z2F9</accession>
<dbReference type="PANTHER" id="PTHR30487:SF0">
    <property type="entry name" value="PREPILIN LEADER PEPTIDASE_N-METHYLTRANSFERASE-RELATED"/>
    <property type="match status" value="1"/>
</dbReference>
<evidence type="ECO:0000313" key="13">
    <source>
        <dbReference type="EMBL" id="TPV21409.1"/>
    </source>
</evidence>
<evidence type="ECO:0000256" key="10">
    <source>
        <dbReference type="SAM" id="Phobius"/>
    </source>
</evidence>
<dbReference type="InterPro" id="IPR014032">
    <property type="entry name" value="Peptidase_A24A_bac"/>
</dbReference>
<comment type="function">
    <text evidence="9">Plays an essential role in type IV pili and type II pseudopili formation by proteolytically removing the leader sequence from substrate proteins and subsequently monomethylating the alpha-amino group of the newly exposed N-terminal phenylalanine.</text>
</comment>
<evidence type="ECO:0000259" key="12">
    <source>
        <dbReference type="Pfam" id="PF06750"/>
    </source>
</evidence>
<keyword evidence="7 10" id="KW-0472">Membrane</keyword>
<keyword evidence="3" id="KW-1003">Cell membrane</keyword>
<dbReference type="Proteomes" id="UP000316142">
    <property type="component" value="Unassembled WGS sequence"/>
</dbReference>
<evidence type="ECO:0000256" key="2">
    <source>
        <dbReference type="ARBA" id="ARBA00005801"/>
    </source>
</evidence>